<evidence type="ECO:0000313" key="3">
    <source>
        <dbReference type="EMBL" id="UUX34311.1"/>
    </source>
</evidence>
<accession>A0ABY5P6F3</accession>
<evidence type="ECO:0000313" key="4">
    <source>
        <dbReference type="Proteomes" id="UP001315967"/>
    </source>
</evidence>
<dbReference type="CDD" id="cd06971">
    <property type="entry name" value="PgpA"/>
    <property type="match status" value="1"/>
</dbReference>
<proteinExistence type="predicted"/>
<protein>
    <submittedName>
        <fullName evidence="3">Phosphatidylglycerophosphatase A</fullName>
    </submittedName>
</protein>
<dbReference type="Gene3D" id="1.10.3760.10">
    <property type="entry name" value="PgpA-like"/>
    <property type="match status" value="1"/>
</dbReference>
<dbReference type="RefSeq" id="WP_313793814.1">
    <property type="nucleotide sequence ID" value="NZ_CP102453.1"/>
</dbReference>
<dbReference type="PIRSF" id="PIRSF019587">
    <property type="entry name" value="PGPase"/>
    <property type="match status" value="1"/>
</dbReference>
<gene>
    <name evidence="3" type="ORF">NRE15_01165</name>
</gene>
<dbReference type="InterPro" id="IPR026038">
    <property type="entry name" value="Put_PGPase"/>
</dbReference>
<evidence type="ECO:0000256" key="1">
    <source>
        <dbReference type="SAM" id="MobiDB-lite"/>
    </source>
</evidence>
<dbReference type="SUPFAM" id="SSF101307">
    <property type="entry name" value="YutG-like"/>
    <property type="match status" value="1"/>
</dbReference>
<dbReference type="InterPro" id="IPR007686">
    <property type="entry name" value="YutG/PgpA"/>
</dbReference>
<keyword evidence="4" id="KW-1185">Reference proteome</keyword>
<evidence type="ECO:0000259" key="2">
    <source>
        <dbReference type="Pfam" id="PF04608"/>
    </source>
</evidence>
<dbReference type="Proteomes" id="UP001315967">
    <property type="component" value="Chromosome"/>
</dbReference>
<reference evidence="3 4" key="1">
    <citation type="submission" date="2022-08" db="EMBL/GenBank/DDBJ databases">
        <title>Aerococcaceae sp. nov isolated from spoiled eye mask.</title>
        <authorList>
            <person name="Zhou G."/>
            <person name="Xie X.-B."/>
            <person name="Shi Q.-S."/>
            <person name="Wang Y.-S."/>
            <person name="Wen X."/>
            <person name="Peng H."/>
            <person name="Yang X.-J."/>
            <person name="Tao H.-B."/>
            <person name="Huang X.-M."/>
        </authorList>
    </citation>
    <scope>NUCLEOTIDE SEQUENCE [LARGE SCALE GENOMIC DNA]</scope>
    <source>
        <strain evidence="4">DM20194951</strain>
    </source>
</reference>
<sequence>MSRKEEYLKQSVMEKHCYKLLEERGVKIEQIADIVYDLQKAYVHDLTHKECVENVRAVLRKREVQNAVITGIEIDIAAEEGHFSDLLSDLLMRDEGLYGIDEILVLSIVNIYGSIGLTNFGYVDKVKPGIIGELNDDKDEHCNTFIDDIVGALAAAAASRIAHSQPQDDDVLKSPSPEASYKRSHN</sequence>
<dbReference type="InterPro" id="IPR036681">
    <property type="entry name" value="PgpA-like_sf"/>
</dbReference>
<feature type="region of interest" description="Disordered" evidence="1">
    <location>
        <begin position="164"/>
        <end position="186"/>
    </location>
</feature>
<dbReference type="EMBL" id="CP102453">
    <property type="protein sequence ID" value="UUX34311.1"/>
    <property type="molecule type" value="Genomic_DNA"/>
</dbReference>
<feature type="domain" description="YutG/PgpA" evidence="2">
    <location>
        <begin position="40"/>
        <end position="163"/>
    </location>
</feature>
<organism evidence="3 4">
    <name type="scientific">Fundicoccus culcitae</name>
    <dbReference type="NCBI Taxonomy" id="2969821"/>
    <lineage>
        <taxon>Bacteria</taxon>
        <taxon>Bacillati</taxon>
        <taxon>Bacillota</taxon>
        <taxon>Bacilli</taxon>
        <taxon>Lactobacillales</taxon>
        <taxon>Aerococcaceae</taxon>
        <taxon>Fundicoccus</taxon>
    </lineage>
</organism>
<dbReference type="Pfam" id="PF04608">
    <property type="entry name" value="PgpA"/>
    <property type="match status" value="1"/>
</dbReference>
<name>A0ABY5P6F3_9LACT</name>